<feature type="transmembrane region" description="Helical" evidence="8">
    <location>
        <begin position="248"/>
        <end position="272"/>
    </location>
</feature>
<keyword evidence="4 8" id="KW-0812">Transmembrane</keyword>
<sequence length="453" mass="48438">MSTSTNESTVPARPDPTAKRRVLLSSLAGTTIEWYEFFIYGLASALVLNKVFFPSFDSVVGTLLSLSTFAVAFVARPVGAAIFGHFGDRLGRKNALVITLTMMGGATFLIGLLPTYATIGALAPILLVLLRLVQGLSLGGEYSGAVLMCVEHAGPRRRGLFGAIVNSGSALGLIVSNLVFIAASAIAGPSFLTWGWRLPFLASAVLVVLGLVVRLKVEESPEFVQMRSDTDSRRAPIVETFRKHLRPVLLTALAYIAAGVTFYMAAVFSLAYGGAHLQVGNSTILTLVLLAYLFNSVAMPFFGWLSDRWDRRKIFLISAALLLPTPFIWFALLETRNYGLMLLGFIVLFIPFSANYGVLPTYFSDSFPAHIRYTGMAIGYTLGTILSAAVAPLIATALLAATGGWTAIAAYMGLSAIISLIAAFFLHEQRPTAQAPRSEPNATPTLGGEAVPA</sequence>
<dbReference type="AlphaFoldDB" id="A0A2N3Y6M3"/>
<feature type="transmembrane region" description="Helical" evidence="8">
    <location>
        <begin position="22"/>
        <end position="43"/>
    </location>
</feature>
<dbReference type="RefSeq" id="WP_010696126.1">
    <property type="nucleotide sequence ID" value="NZ_CP061007.1"/>
</dbReference>
<dbReference type="Pfam" id="PF07690">
    <property type="entry name" value="MFS_1"/>
    <property type="match status" value="1"/>
</dbReference>
<keyword evidence="11" id="KW-1185">Reference proteome</keyword>
<reference evidence="10" key="1">
    <citation type="submission" date="2017-12" db="EMBL/GenBank/DDBJ databases">
        <title>Sequencing the genomes of 1000 Actinobacteria strains.</title>
        <authorList>
            <person name="Klenk H.-P."/>
        </authorList>
    </citation>
    <scope>NUCLEOTIDE SEQUENCE [LARGE SCALE GENOMIC DNA]</scope>
    <source>
        <strain evidence="10">DSM 44228</strain>
    </source>
</reference>
<evidence type="ECO:0000256" key="7">
    <source>
        <dbReference type="SAM" id="MobiDB-lite"/>
    </source>
</evidence>
<evidence type="ECO:0000256" key="6">
    <source>
        <dbReference type="ARBA" id="ARBA00023136"/>
    </source>
</evidence>
<evidence type="ECO:0000313" key="10">
    <source>
        <dbReference type="EMBL" id="PKW18515.1"/>
    </source>
</evidence>
<dbReference type="OrthoDB" id="9066401at2"/>
<dbReference type="PANTHER" id="PTHR43045:SF1">
    <property type="entry name" value="SHIKIMATE TRANSPORTER"/>
    <property type="match status" value="1"/>
</dbReference>
<gene>
    <name evidence="10" type="ORF">A8926_6607</name>
</gene>
<feature type="domain" description="Major facilitator superfamily (MFS) profile" evidence="9">
    <location>
        <begin position="22"/>
        <end position="431"/>
    </location>
</feature>
<evidence type="ECO:0000256" key="4">
    <source>
        <dbReference type="ARBA" id="ARBA00022692"/>
    </source>
</evidence>
<dbReference type="Proteomes" id="UP000233786">
    <property type="component" value="Unassembled WGS sequence"/>
</dbReference>
<dbReference type="PROSITE" id="PS50850">
    <property type="entry name" value="MFS"/>
    <property type="match status" value="1"/>
</dbReference>
<evidence type="ECO:0000256" key="8">
    <source>
        <dbReference type="SAM" id="Phobius"/>
    </source>
</evidence>
<dbReference type="STRING" id="994479.GCA_000194155_03158"/>
<dbReference type="Gene3D" id="1.20.1250.20">
    <property type="entry name" value="MFS general substrate transporter like domains"/>
    <property type="match status" value="2"/>
</dbReference>
<protein>
    <submittedName>
        <fullName evidence="10">MFS family arabinose efflux permease</fullName>
    </submittedName>
</protein>
<accession>A0A2N3Y6M3</accession>
<dbReference type="InterPro" id="IPR020846">
    <property type="entry name" value="MFS_dom"/>
</dbReference>
<dbReference type="GO" id="GO:0022857">
    <property type="term" value="F:transmembrane transporter activity"/>
    <property type="evidence" value="ECO:0007669"/>
    <property type="project" value="InterPro"/>
</dbReference>
<dbReference type="PANTHER" id="PTHR43045">
    <property type="entry name" value="SHIKIMATE TRANSPORTER"/>
    <property type="match status" value="1"/>
</dbReference>
<keyword evidence="5 8" id="KW-1133">Transmembrane helix</keyword>
<evidence type="ECO:0000256" key="2">
    <source>
        <dbReference type="ARBA" id="ARBA00022448"/>
    </source>
</evidence>
<name>A0A2N3Y6M3_SACSN</name>
<keyword evidence="3" id="KW-1003">Cell membrane</keyword>
<keyword evidence="2" id="KW-0813">Transport</keyword>
<feature type="transmembrane region" description="Helical" evidence="8">
    <location>
        <begin position="119"/>
        <end position="139"/>
    </location>
</feature>
<dbReference type="InterPro" id="IPR011701">
    <property type="entry name" value="MFS"/>
</dbReference>
<keyword evidence="6 8" id="KW-0472">Membrane</keyword>
<dbReference type="GO" id="GO:0005886">
    <property type="term" value="C:plasma membrane"/>
    <property type="evidence" value="ECO:0007669"/>
    <property type="project" value="UniProtKB-SubCell"/>
</dbReference>
<feature type="region of interest" description="Disordered" evidence="7">
    <location>
        <begin position="432"/>
        <end position="453"/>
    </location>
</feature>
<dbReference type="CDD" id="cd17369">
    <property type="entry name" value="MFS_ShiA_like"/>
    <property type="match status" value="1"/>
</dbReference>
<evidence type="ECO:0000256" key="1">
    <source>
        <dbReference type="ARBA" id="ARBA00004651"/>
    </source>
</evidence>
<feature type="transmembrane region" description="Helical" evidence="8">
    <location>
        <begin position="95"/>
        <end position="113"/>
    </location>
</feature>
<dbReference type="InterPro" id="IPR036259">
    <property type="entry name" value="MFS_trans_sf"/>
</dbReference>
<evidence type="ECO:0000313" key="11">
    <source>
        <dbReference type="Proteomes" id="UP000233786"/>
    </source>
</evidence>
<organism evidence="10 11">
    <name type="scientific">Saccharopolyspora spinosa</name>
    <dbReference type="NCBI Taxonomy" id="60894"/>
    <lineage>
        <taxon>Bacteria</taxon>
        <taxon>Bacillati</taxon>
        <taxon>Actinomycetota</taxon>
        <taxon>Actinomycetes</taxon>
        <taxon>Pseudonocardiales</taxon>
        <taxon>Pseudonocardiaceae</taxon>
        <taxon>Saccharopolyspora</taxon>
    </lineage>
</organism>
<dbReference type="SUPFAM" id="SSF103473">
    <property type="entry name" value="MFS general substrate transporter"/>
    <property type="match status" value="1"/>
</dbReference>
<feature type="transmembrane region" description="Helical" evidence="8">
    <location>
        <begin position="284"/>
        <end position="302"/>
    </location>
</feature>
<feature type="transmembrane region" description="Helical" evidence="8">
    <location>
        <begin position="63"/>
        <end position="83"/>
    </location>
</feature>
<evidence type="ECO:0000256" key="3">
    <source>
        <dbReference type="ARBA" id="ARBA00022475"/>
    </source>
</evidence>
<comment type="caution">
    <text evidence="10">The sequence shown here is derived from an EMBL/GenBank/DDBJ whole genome shotgun (WGS) entry which is preliminary data.</text>
</comment>
<feature type="transmembrane region" description="Helical" evidence="8">
    <location>
        <begin position="314"/>
        <end position="332"/>
    </location>
</feature>
<feature type="transmembrane region" description="Helical" evidence="8">
    <location>
        <begin position="380"/>
        <end position="402"/>
    </location>
</feature>
<proteinExistence type="predicted"/>
<evidence type="ECO:0000259" key="9">
    <source>
        <dbReference type="PROSITE" id="PS50850"/>
    </source>
</evidence>
<evidence type="ECO:0000256" key="5">
    <source>
        <dbReference type="ARBA" id="ARBA00022989"/>
    </source>
</evidence>
<comment type="subcellular location">
    <subcellularLocation>
        <location evidence="1">Cell membrane</location>
        <topology evidence="1">Multi-pass membrane protein</topology>
    </subcellularLocation>
</comment>
<feature type="transmembrane region" description="Helical" evidence="8">
    <location>
        <begin position="198"/>
        <end position="217"/>
    </location>
</feature>
<feature type="transmembrane region" description="Helical" evidence="8">
    <location>
        <begin position="338"/>
        <end position="359"/>
    </location>
</feature>
<feature type="transmembrane region" description="Helical" evidence="8">
    <location>
        <begin position="160"/>
        <end position="186"/>
    </location>
</feature>
<feature type="transmembrane region" description="Helical" evidence="8">
    <location>
        <begin position="408"/>
        <end position="427"/>
    </location>
</feature>
<dbReference type="EMBL" id="PJNB01000001">
    <property type="protein sequence ID" value="PKW18515.1"/>
    <property type="molecule type" value="Genomic_DNA"/>
</dbReference>